<reference evidence="2 3" key="1">
    <citation type="submission" date="2017-04" db="EMBL/GenBank/DDBJ databases">
        <authorList>
            <person name="Afonso C.L."/>
            <person name="Miller P.J."/>
            <person name="Scott M.A."/>
            <person name="Spackman E."/>
            <person name="Goraichik I."/>
            <person name="Dimitrov K.M."/>
            <person name="Suarez D.L."/>
            <person name="Swayne D.E."/>
        </authorList>
    </citation>
    <scope>NUCLEOTIDE SEQUENCE [LARGE SCALE GENOMIC DNA]</scope>
    <source>
        <strain evidence="2 3">B5P</strain>
    </source>
</reference>
<dbReference type="AlphaFoldDB" id="A0A1X7NTH0"/>
<evidence type="ECO:0000256" key="1">
    <source>
        <dbReference type="SAM" id="MobiDB-lite"/>
    </source>
</evidence>
<dbReference type="Proteomes" id="UP000193083">
    <property type="component" value="Unassembled WGS sequence"/>
</dbReference>
<evidence type="ECO:0000313" key="3">
    <source>
        <dbReference type="Proteomes" id="UP000193083"/>
    </source>
</evidence>
<feature type="region of interest" description="Disordered" evidence="1">
    <location>
        <begin position="62"/>
        <end position="81"/>
    </location>
</feature>
<evidence type="ECO:0000313" key="2">
    <source>
        <dbReference type="EMBL" id="SMH40713.1"/>
    </source>
</evidence>
<protein>
    <submittedName>
        <fullName evidence="2">Uncharacterized protein</fullName>
    </submittedName>
</protein>
<name>A0A1X7NTH0_9HYPH</name>
<gene>
    <name evidence="2" type="ORF">SAMN02982922_2401</name>
</gene>
<accession>A0A1X7NTH0</accession>
<proteinExistence type="predicted"/>
<keyword evidence="3" id="KW-1185">Reference proteome</keyword>
<sequence length="81" mass="8788">MPDYYACEQLIVSSRRGPADHEVIKPFVEKNEGLTDHRDATVKAEVGKRILNGIEFNPVNPATRKKVDAQGKGGTVAGPAK</sequence>
<feature type="compositionally biased region" description="Gly residues" evidence="1">
    <location>
        <begin position="71"/>
        <end position="81"/>
    </location>
</feature>
<dbReference type="EMBL" id="FXBL01000004">
    <property type="protein sequence ID" value="SMH40713.1"/>
    <property type="molecule type" value="Genomic_DNA"/>
</dbReference>
<organism evidence="2 3">
    <name type="scientific">Mesorhizobium australicum</name>
    <dbReference type="NCBI Taxonomy" id="536018"/>
    <lineage>
        <taxon>Bacteria</taxon>
        <taxon>Pseudomonadati</taxon>
        <taxon>Pseudomonadota</taxon>
        <taxon>Alphaproteobacteria</taxon>
        <taxon>Hyphomicrobiales</taxon>
        <taxon>Phyllobacteriaceae</taxon>
        <taxon>Mesorhizobium</taxon>
    </lineage>
</organism>